<keyword evidence="3" id="KW-1185">Reference proteome</keyword>
<dbReference type="RefSeq" id="WP_155072776.1">
    <property type="nucleotide sequence ID" value="NZ_WIXO01000001.1"/>
</dbReference>
<evidence type="ECO:0000256" key="1">
    <source>
        <dbReference type="SAM" id="MobiDB-lite"/>
    </source>
</evidence>
<reference evidence="2 3" key="1">
    <citation type="submission" date="2019-11" db="EMBL/GenBank/DDBJ databases">
        <authorList>
            <person name="Yuan L."/>
        </authorList>
    </citation>
    <scope>NUCLEOTIDE SEQUENCE [LARGE SCALE GENOMIC DNA]</scope>
    <source>
        <strain evidence="2 3">TRM43335</strain>
    </source>
</reference>
<proteinExistence type="predicted"/>
<comment type="caution">
    <text evidence="2">The sequence shown here is derived from an EMBL/GenBank/DDBJ whole genome shotgun (WGS) entry which is preliminary data.</text>
</comment>
<protein>
    <submittedName>
        <fullName evidence="2">Uncharacterized protein</fullName>
    </submittedName>
</protein>
<dbReference type="AlphaFoldDB" id="A0A6G2BJ01"/>
<sequence length="156" mass="17447">MTTSQTVPVRQRTLTEVAFGPITRTAFPDREVVERRSTSSILRGHSVLTMSRTTRGTCCLTEDRHVLPSLHSPFTGAGPERFAAVPTRWHDPIDRYVAGSPRLRLSRRTHDRLDVDRLRQVLGTWDDTVGSPLDRADAPTPEATRTSRTTGAPWTT</sequence>
<organism evidence="2 3">
    <name type="scientific">Streptomyces taklimakanensis</name>
    <dbReference type="NCBI Taxonomy" id="2569853"/>
    <lineage>
        <taxon>Bacteria</taxon>
        <taxon>Bacillati</taxon>
        <taxon>Actinomycetota</taxon>
        <taxon>Actinomycetes</taxon>
        <taxon>Kitasatosporales</taxon>
        <taxon>Streptomycetaceae</taxon>
        <taxon>Streptomyces</taxon>
    </lineage>
</organism>
<dbReference type="EMBL" id="WIXO01000001">
    <property type="protein sequence ID" value="MTE22261.1"/>
    <property type="molecule type" value="Genomic_DNA"/>
</dbReference>
<evidence type="ECO:0000313" key="3">
    <source>
        <dbReference type="Proteomes" id="UP000473014"/>
    </source>
</evidence>
<accession>A0A6G2BJ01</accession>
<feature type="compositionally biased region" description="Polar residues" evidence="1">
    <location>
        <begin position="143"/>
        <end position="156"/>
    </location>
</feature>
<evidence type="ECO:0000313" key="2">
    <source>
        <dbReference type="EMBL" id="MTE22261.1"/>
    </source>
</evidence>
<name>A0A6G2BJ01_9ACTN</name>
<dbReference type="OrthoDB" id="115056at2"/>
<gene>
    <name evidence="2" type="ORF">F0L17_24795</name>
</gene>
<dbReference type="Proteomes" id="UP000473014">
    <property type="component" value="Unassembled WGS sequence"/>
</dbReference>
<feature type="region of interest" description="Disordered" evidence="1">
    <location>
        <begin position="126"/>
        <end position="156"/>
    </location>
</feature>